<name>A0A917PAT8_9DEIO</name>
<dbReference type="PANTHER" id="PTHR32332">
    <property type="entry name" value="2-NITROPROPANE DIOXYGENASE"/>
    <property type="match status" value="1"/>
</dbReference>
<dbReference type="GO" id="GO:0018580">
    <property type="term" value="F:nitronate monooxygenase activity"/>
    <property type="evidence" value="ECO:0007669"/>
    <property type="project" value="InterPro"/>
</dbReference>
<keyword evidence="6" id="KW-1185">Reference proteome</keyword>
<dbReference type="EMBL" id="BMOE01000003">
    <property type="protein sequence ID" value="GGJ68692.1"/>
    <property type="molecule type" value="Genomic_DNA"/>
</dbReference>
<evidence type="ECO:0000313" key="5">
    <source>
        <dbReference type="EMBL" id="GGJ68692.1"/>
    </source>
</evidence>
<evidence type="ECO:0000256" key="2">
    <source>
        <dbReference type="ARBA" id="ARBA00022643"/>
    </source>
</evidence>
<dbReference type="InterPro" id="IPR013785">
    <property type="entry name" value="Aldolase_TIM"/>
</dbReference>
<evidence type="ECO:0000256" key="1">
    <source>
        <dbReference type="ARBA" id="ARBA00022630"/>
    </source>
</evidence>
<feature type="region of interest" description="Disordered" evidence="4">
    <location>
        <begin position="414"/>
        <end position="454"/>
    </location>
</feature>
<proteinExistence type="predicted"/>
<keyword evidence="2" id="KW-0288">FMN</keyword>
<reference evidence="5" key="2">
    <citation type="submission" date="2020-09" db="EMBL/GenBank/DDBJ databases">
        <authorList>
            <person name="Sun Q."/>
            <person name="Ohkuma M."/>
        </authorList>
    </citation>
    <scope>NUCLEOTIDE SEQUENCE</scope>
    <source>
        <strain evidence="5">JCM 14371</strain>
    </source>
</reference>
<accession>A0A917PAT8</accession>
<sequence>MGVGVSGWPLARAVSRAGQLGVVSATCLDTVMVRRLQDGDPGGHTRRALAHFPSQDAVREVLDRYFLPGGRAAGQPYRRVPLPGVPLQPENERLTVMANFVEVWLAREGHGGTVGVNLLTKVQLQTLPGLYGAVLAGVHVVLMGAGIPRDVPQVLDRFAAGQAATLRLDVTGAAAPTVLTFDPASLGLEGVPLARPAFLPVVSSNVLAAMLARRGEGAVQGFVVEGPTAGGHSAPPRGDRALDERGEPRYGPKDEVDLQALAALGLPFWLAGGTGSPEALRDAWARGAAGVQVGTLFAYCEESGLRADLRDRALRGARRGELRVRTDPHASPTGFPFKVVMLPGTLADPDVYAARTRRCDLGYLRESYARPDGLVGFRCPAEPVGEYTRKGGRAEDTRGRMCLCNALLADVGLGQTQPQGPEPALLTSGDDLRSAGRWPHGQVPDSGPGQDTSGYAALDALRYLLD</sequence>
<evidence type="ECO:0000256" key="4">
    <source>
        <dbReference type="SAM" id="MobiDB-lite"/>
    </source>
</evidence>
<dbReference type="Pfam" id="PF03060">
    <property type="entry name" value="NMO"/>
    <property type="match status" value="1"/>
</dbReference>
<dbReference type="Proteomes" id="UP000635726">
    <property type="component" value="Unassembled WGS sequence"/>
</dbReference>
<evidence type="ECO:0000256" key="3">
    <source>
        <dbReference type="ARBA" id="ARBA00023002"/>
    </source>
</evidence>
<keyword evidence="1" id="KW-0285">Flavoprotein</keyword>
<reference evidence="5" key="1">
    <citation type="journal article" date="2014" name="Int. J. Syst. Evol. Microbiol.">
        <title>Complete genome sequence of Corynebacterium casei LMG S-19264T (=DSM 44701T), isolated from a smear-ripened cheese.</title>
        <authorList>
            <consortium name="US DOE Joint Genome Institute (JGI-PGF)"/>
            <person name="Walter F."/>
            <person name="Albersmeier A."/>
            <person name="Kalinowski J."/>
            <person name="Ruckert C."/>
        </authorList>
    </citation>
    <scope>NUCLEOTIDE SEQUENCE</scope>
    <source>
        <strain evidence="5">JCM 14371</strain>
    </source>
</reference>
<feature type="region of interest" description="Disordered" evidence="4">
    <location>
        <begin position="225"/>
        <end position="251"/>
    </location>
</feature>
<organism evidence="5 6">
    <name type="scientific">Deinococcus aquiradiocola</name>
    <dbReference type="NCBI Taxonomy" id="393059"/>
    <lineage>
        <taxon>Bacteria</taxon>
        <taxon>Thermotogati</taxon>
        <taxon>Deinococcota</taxon>
        <taxon>Deinococci</taxon>
        <taxon>Deinococcales</taxon>
        <taxon>Deinococcaceae</taxon>
        <taxon>Deinococcus</taxon>
    </lineage>
</organism>
<dbReference type="InterPro" id="IPR004136">
    <property type="entry name" value="NMO"/>
</dbReference>
<dbReference type="SUPFAM" id="SSF51412">
    <property type="entry name" value="Inosine monophosphate dehydrogenase (IMPDH)"/>
    <property type="match status" value="1"/>
</dbReference>
<comment type="caution">
    <text evidence="5">The sequence shown here is derived from an EMBL/GenBank/DDBJ whole genome shotgun (WGS) entry which is preliminary data.</text>
</comment>
<dbReference type="AlphaFoldDB" id="A0A917PAT8"/>
<evidence type="ECO:0000313" key="6">
    <source>
        <dbReference type="Proteomes" id="UP000635726"/>
    </source>
</evidence>
<dbReference type="Gene3D" id="3.20.20.70">
    <property type="entry name" value="Aldolase class I"/>
    <property type="match status" value="1"/>
</dbReference>
<dbReference type="GO" id="GO:0051213">
    <property type="term" value="F:dioxygenase activity"/>
    <property type="evidence" value="ECO:0007669"/>
    <property type="project" value="UniProtKB-KW"/>
</dbReference>
<dbReference type="PANTHER" id="PTHR32332:SF33">
    <property type="entry name" value="NITRONATE MONOOXYGENASE DOMAIN-CONTAINING PROTEIN"/>
    <property type="match status" value="1"/>
</dbReference>
<dbReference type="CDD" id="cd04730">
    <property type="entry name" value="NPD_like"/>
    <property type="match status" value="1"/>
</dbReference>
<gene>
    <name evidence="5" type="ORF">GCM10008939_11460</name>
</gene>
<keyword evidence="5" id="KW-0223">Dioxygenase</keyword>
<protein>
    <submittedName>
        <fullName evidence="5">2-nitropropane dioxygenase</fullName>
    </submittedName>
</protein>
<feature type="compositionally biased region" description="Basic and acidic residues" evidence="4">
    <location>
        <begin position="237"/>
        <end position="251"/>
    </location>
</feature>
<keyword evidence="3" id="KW-0560">Oxidoreductase</keyword>